<dbReference type="Proteomes" id="UP000246991">
    <property type="component" value="Unassembled WGS sequence"/>
</dbReference>
<name>A0A317SDN9_9PEZI</name>
<evidence type="ECO:0000313" key="2">
    <source>
        <dbReference type="Proteomes" id="UP000246991"/>
    </source>
</evidence>
<proteinExistence type="predicted"/>
<dbReference type="OrthoDB" id="5979355at2759"/>
<comment type="caution">
    <text evidence="1">The sequence shown here is derived from an EMBL/GenBank/DDBJ whole genome shotgun (WGS) entry which is preliminary data.</text>
</comment>
<organism evidence="1 2">
    <name type="scientific">Tuber magnatum</name>
    <name type="common">white Piedmont truffle</name>
    <dbReference type="NCBI Taxonomy" id="42249"/>
    <lineage>
        <taxon>Eukaryota</taxon>
        <taxon>Fungi</taxon>
        <taxon>Dikarya</taxon>
        <taxon>Ascomycota</taxon>
        <taxon>Pezizomycotina</taxon>
        <taxon>Pezizomycetes</taxon>
        <taxon>Pezizales</taxon>
        <taxon>Tuberaceae</taxon>
        <taxon>Tuber</taxon>
    </lineage>
</organism>
<gene>
    <name evidence="1" type="ORF">C7212DRAFT_224398</name>
</gene>
<protein>
    <submittedName>
        <fullName evidence="1">Uncharacterized protein</fullName>
    </submittedName>
</protein>
<dbReference type="AlphaFoldDB" id="A0A317SDN9"/>
<keyword evidence="2" id="KW-1185">Reference proteome</keyword>
<dbReference type="EMBL" id="PYWC01000099">
    <property type="protein sequence ID" value="PWW72602.1"/>
    <property type="molecule type" value="Genomic_DNA"/>
</dbReference>
<sequence length="49" mass="5989">IARPMYGQESIYNRWKRMHCLKYQTVIVPNRFIDYLYRLMEGGIYNSTV</sequence>
<feature type="non-terminal residue" evidence="1">
    <location>
        <position position="1"/>
    </location>
</feature>
<accession>A0A317SDN9</accession>
<evidence type="ECO:0000313" key="1">
    <source>
        <dbReference type="EMBL" id="PWW72602.1"/>
    </source>
</evidence>
<reference evidence="1 2" key="1">
    <citation type="submission" date="2018-03" db="EMBL/GenBank/DDBJ databases">
        <title>Genomes of Pezizomycetes fungi and the evolution of truffles.</title>
        <authorList>
            <person name="Murat C."/>
            <person name="Payen T."/>
            <person name="Noel B."/>
            <person name="Kuo A."/>
            <person name="Martin F.M."/>
        </authorList>
    </citation>
    <scope>NUCLEOTIDE SEQUENCE [LARGE SCALE GENOMIC DNA]</scope>
    <source>
        <strain evidence="1">091103-1</strain>
    </source>
</reference>